<protein>
    <submittedName>
        <fullName evidence="2">Uncharacterized protein</fullName>
    </submittedName>
</protein>
<comment type="caution">
    <text evidence="2">The sequence shown here is derived from an EMBL/GenBank/DDBJ whole genome shotgun (WGS) entry which is preliminary data.</text>
</comment>
<feature type="non-terminal residue" evidence="2">
    <location>
        <position position="116"/>
    </location>
</feature>
<dbReference type="Proteomes" id="UP000324800">
    <property type="component" value="Unassembled WGS sequence"/>
</dbReference>
<dbReference type="EMBL" id="SNRW01017890">
    <property type="protein sequence ID" value="KAA6367871.1"/>
    <property type="molecule type" value="Genomic_DNA"/>
</dbReference>
<gene>
    <name evidence="2" type="ORF">EZS28_036601</name>
</gene>
<organism evidence="2 3">
    <name type="scientific">Streblomastix strix</name>
    <dbReference type="NCBI Taxonomy" id="222440"/>
    <lineage>
        <taxon>Eukaryota</taxon>
        <taxon>Metamonada</taxon>
        <taxon>Preaxostyla</taxon>
        <taxon>Oxymonadida</taxon>
        <taxon>Streblomastigidae</taxon>
        <taxon>Streblomastix</taxon>
    </lineage>
</organism>
<feature type="region of interest" description="Disordered" evidence="1">
    <location>
        <begin position="35"/>
        <end position="69"/>
    </location>
</feature>
<evidence type="ECO:0000313" key="2">
    <source>
        <dbReference type="EMBL" id="KAA6367871.1"/>
    </source>
</evidence>
<reference evidence="2 3" key="1">
    <citation type="submission" date="2019-03" db="EMBL/GenBank/DDBJ databases">
        <title>Single cell metagenomics reveals metabolic interactions within the superorganism composed of flagellate Streblomastix strix and complex community of Bacteroidetes bacteria on its surface.</title>
        <authorList>
            <person name="Treitli S.C."/>
            <person name="Kolisko M."/>
            <person name="Husnik F."/>
            <person name="Keeling P."/>
            <person name="Hampl V."/>
        </authorList>
    </citation>
    <scope>NUCLEOTIDE SEQUENCE [LARGE SCALE GENOMIC DNA]</scope>
    <source>
        <strain evidence="2">ST1C</strain>
    </source>
</reference>
<feature type="region of interest" description="Disordered" evidence="1">
    <location>
        <begin position="1"/>
        <end position="21"/>
    </location>
</feature>
<dbReference type="AlphaFoldDB" id="A0A5J4UD73"/>
<proteinExistence type="predicted"/>
<accession>A0A5J4UD73</accession>
<feature type="compositionally biased region" description="Basic and acidic residues" evidence="1">
    <location>
        <begin position="57"/>
        <end position="68"/>
    </location>
</feature>
<sequence length="116" mass="13109">MEEQSLKRPIIQSNSPKQFISSSYSSSSIIKLLPPPDYKSKKSRNNILYSPPHQFSNRKDEDPNEDQRLSLTDIGNGHKTLAKKTIKKCIDLLFPSRYPYTIVASGQSSASVLLIR</sequence>
<name>A0A5J4UD73_9EUKA</name>
<evidence type="ECO:0000256" key="1">
    <source>
        <dbReference type="SAM" id="MobiDB-lite"/>
    </source>
</evidence>
<evidence type="ECO:0000313" key="3">
    <source>
        <dbReference type="Proteomes" id="UP000324800"/>
    </source>
</evidence>